<dbReference type="HOGENOM" id="CLU_2027981_0_0_1"/>
<accession>U9SHB4</accession>
<dbReference type="VEuPathDB" id="FungiDB:RhiirFUN_018534"/>
<sequence>MTSRFALANAAMMDDFHLLNSMTNDILQNKSSIEIKIESNSMYPSFLTPKNDYYDRSSFKKSVFIFSDEQTSDKIVLNSIFLVNKSSSSIRISVGTNTNINGNDSSSNLGIKRISRYIKHQK</sequence>
<dbReference type="AlphaFoldDB" id="U9SHB4"/>
<proteinExistence type="predicted"/>
<evidence type="ECO:0000313" key="1">
    <source>
        <dbReference type="EMBL" id="ERZ95283.1"/>
    </source>
</evidence>
<protein>
    <submittedName>
        <fullName evidence="1">Uncharacterized protein</fullName>
    </submittedName>
</protein>
<reference evidence="1" key="1">
    <citation type="submission" date="2013-07" db="EMBL/GenBank/DDBJ databases">
        <title>The genome of an arbuscular mycorrhizal fungus provides insights into the evolution of the oldest plant symbiosis.</title>
        <authorList>
            <consortium name="DOE Joint Genome Institute"/>
            <person name="Tisserant E."/>
            <person name="Malbreil M."/>
            <person name="Kuo A."/>
            <person name="Kohler A."/>
            <person name="Symeonidi A."/>
            <person name="Balestrini R."/>
            <person name="Charron P."/>
            <person name="Duensing N."/>
            <person name="Frei-dit-Frey N."/>
            <person name="Gianinazzi-Pearson V."/>
            <person name="Gilbert B."/>
            <person name="Handa Y."/>
            <person name="Hijri M."/>
            <person name="Kaul R."/>
            <person name="Kawaguchi M."/>
            <person name="Krajinski F."/>
            <person name="Lammers P."/>
            <person name="Lapierre D."/>
            <person name="Masclaux F.G."/>
            <person name="Murat C."/>
            <person name="Morin E."/>
            <person name="Ndikumana S."/>
            <person name="Pagni M."/>
            <person name="Petitpierre D."/>
            <person name="Requena N."/>
            <person name="Rosikiewicz P."/>
            <person name="Riley R."/>
            <person name="Saito K."/>
            <person name="San Clemente H."/>
            <person name="Shapiro H."/>
            <person name="van Tuinen D."/>
            <person name="Becard G."/>
            <person name="Bonfante P."/>
            <person name="Paszkowski U."/>
            <person name="Shachar-Hill Y."/>
            <person name="Young J.P."/>
            <person name="Sanders I.R."/>
            <person name="Henrissat B."/>
            <person name="Rensing S.A."/>
            <person name="Grigoriev I.V."/>
            <person name="Corradi N."/>
            <person name="Roux C."/>
            <person name="Martin F."/>
        </authorList>
    </citation>
    <scope>NUCLEOTIDE SEQUENCE</scope>
    <source>
        <strain evidence="1">DAOM 197198</strain>
    </source>
</reference>
<name>U9SHB4_RHIID</name>
<dbReference type="EMBL" id="KI301371">
    <property type="protein sequence ID" value="ERZ95283.1"/>
    <property type="molecule type" value="Genomic_DNA"/>
</dbReference>
<organism evidence="1">
    <name type="scientific">Rhizophagus irregularis (strain DAOM 181602 / DAOM 197198 / MUCL 43194)</name>
    <name type="common">Arbuscular mycorrhizal fungus</name>
    <name type="synonym">Glomus intraradices</name>
    <dbReference type="NCBI Taxonomy" id="747089"/>
    <lineage>
        <taxon>Eukaryota</taxon>
        <taxon>Fungi</taxon>
        <taxon>Fungi incertae sedis</taxon>
        <taxon>Mucoromycota</taxon>
        <taxon>Glomeromycotina</taxon>
        <taxon>Glomeromycetes</taxon>
        <taxon>Glomerales</taxon>
        <taxon>Glomeraceae</taxon>
        <taxon>Rhizophagus</taxon>
    </lineage>
</organism>
<gene>
    <name evidence="1" type="ORF">GLOINDRAFT_341322</name>
</gene>